<dbReference type="PANTHER" id="PTHR47540:SF4">
    <property type="entry name" value="TRANSCRIPTION FACTOR RGLT"/>
    <property type="match status" value="1"/>
</dbReference>
<dbReference type="GO" id="GO:0008270">
    <property type="term" value="F:zinc ion binding"/>
    <property type="evidence" value="ECO:0007669"/>
    <property type="project" value="InterPro"/>
</dbReference>
<feature type="compositionally biased region" description="Low complexity" evidence="6">
    <location>
        <begin position="198"/>
        <end position="224"/>
    </location>
</feature>
<feature type="region of interest" description="Disordered" evidence="6">
    <location>
        <begin position="198"/>
        <end position="228"/>
    </location>
</feature>
<evidence type="ECO:0000256" key="6">
    <source>
        <dbReference type="SAM" id="MobiDB-lite"/>
    </source>
</evidence>
<evidence type="ECO:0000256" key="3">
    <source>
        <dbReference type="ARBA" id="ARBA00023125"/>
    </source>
</evidence>
<keyword evidence="2" id="KW-0805">Transcription regulation</keyword>
<gene>
    <name evidence="8" type="ORF">B0T19DRAFT_351682</name>
</gene>
<sequence length="464" mass="50154">MDVKTTSTEAKKPEQKRRACDECRGRKLACSKEPAGCARCVREGIRCNYSAQKPMGRPRKRPHAEIEGAGLREDDCDADRNRDRVAIVPPFDSTIGLDLDLSFLDVANQDLNFLDLLDTDFQFAAAAPFDFAPAQDVPAVVAPDPSPLVPSYSGDIRVPGGLFHMGGDINFDPPGVTPPTPQAEEITLEEIAQIMSSSNVPSLSRHSSSRSSSMDASPADSASPVTPPPLPCDCSARLYYSLESLQRLPTEIDSAMNTARNAARTAHNTVMCTICGLPPLELSHRPPIASFQNMMMLGALLPSLSNAYVRILAMVDDETARADAARSKIHFSLEGYGGIWGEIAHTKNACSAASNLEGVMLEPSMWRLTVRALLRFDVYGINEADAGGGTGVACEVTQPGLKDIISMMEARSRKRHEELDALVASGAIKDTNLLQYISHSSADDLPCMRIIDIAKKSIEDLVIP</sequence>
<evidence type="ECO:0000256" key="2">
    <source>
        <dbReference type="ARBA" id="ARBA00023015"/>
    </source>
</evidence>
<dbReference type="PANTHER" id="PTHR47540">
    <property type="entry name" value="THIAMINE REPRESSIBLE GENES REGULATORY PROTEIN THI5"/>
    <property type="match status" value="1"/>
</dbReference>
<dbReference type="GO" id="GO:0043565">
    <property type="term" value="F:sequence-specific DNA binding"/>
    <property type="evidence" value="ECO:0007669"/>
    <property type="project" value="TreeGrafter"/>
</dbReference>
<dbReference type="AlphaFoldDB" id="A0AAE0MLQ8"/>
<dbReference type="EMBL" id="JAUEPO010000001">
    <property type="protein sequence ID" value="KAK3337216.1"/>
    <property type="molecule type" value="Genomic_DNA"/>
</dbReference>
<evidence type="ECO:0000313" key="9">
    <source>
        <dbReference type="Proteomes" id="UP001286456"/>
    </source>
</evidence>
<evidence type="ECO:0000313" key="8">
    <source>
        <dbReference type="EMBL" id="KAK3337216.1"/>
    </source>
</evidence>
<keyword evidence="4" id="KW-0804">Transcription</keyword>
<evidence type="ECO:0000256" key="4">
    <source>
        <dbReference type="ARBA" id="ARBA00023163"/>
    </source>
</evidence>
<dbReference type="PROSITE" id="PS50048">
    <property type="entry name" value="ZN2_CY6_FUNGAL_2"/>
    <property type="match status" value="1"/>
</dbReference>
<evidence type="ECO:0000259" key="7">
    <source>
        <dbReference type="PROSITE" id="PS50048"/>
    </source>
</evidence>
<protein>
    <recommendedName>
        <fullName evidence="7">Zn(2)-C6 fungal-type domain-containing protein</fullName>
    </recommendedName>
</protein>
<dbReference type="PRINTS" id="PR00755">
    <property type="entry name" value="AFLATOXINBRP"/>
</dbReference>
<organism evidence="8 9">
    <name type="scientific">Cercophora scortea</name>
    <dbReference type="NCBI Taxonomy" id="314031"/>
    <lineage>
        <taxon>Eukaryota</taxon>
        <taxon>Fungi</taxon>
        <taxon>Dikarya</taxon>
        <taxon>Ascomycota</taxon>
        <taxon>Pezizomycotina</taxon>
        <taxon>Sordariomycetes</taxon>
        <taxon>Sordariomycetidae</taxon>
        <taxon>Sordariales</taxon>
        <taxon>Lasiosphaeriaceae</taxon>
        <taxon>Cercophora</taxon>
    </lineage>
</organism>
<evidence type="ECO:0000256" key="5">
    <source>
        <dbReference type="ARBA" id="ARBA00023242"/>
    </source>
</evidence>
<dbReference type="SUPFAM" id="SSF57701">
    <property type="entry name" value="Zn2/Cys6 DNA-binding domain"/>
    <property type="match status" value="1"/>
</dbReference>
<dbReference type="GO" id="GO:0045944">
    <property type="term" value="P:positive regulation of transcription by RNA polymerase II"/>
    <property type="evidence" value="ECO:0007669"/>
    <property type="project" value="TreeGrafter"/>
</dbReference>
<name>A0AAE0MLQ8_9PEZI</name>
<reference evidence="8" key="2">
    <citation type="submission" date="2023-06" db="EMBL/GenBank/DDBJ databases">
        <authorList>
            <consortium name="Lawrence Berkeley National Laboratory"/>
            <person name="Haridas S."/>
            <person name="Hensen N."/>
            <person name="Bonometti L."/>
            <person name="Westerberg I."/>
            <person name="Brannstrom I.O."/>
            <person name="Guillou S."/>
            <person name="Cros-Aarteil S."/>
            <person name="Calhoun S."/>
            <person name="Kuo A."/>
            <person name="Mondo S."/>
            <person name="Pangilinan J."/>
            <person name="Riley R."/>
            <person name="Labutti K."/>
            <person name="Andreopoulos B."/>
            <person name="Lipzen A."/>
            <person name="Chen C."/>
            <person name="Yanf M."/>
            <person name="Daum C."/>
            <person name="Ng V."/>
            <person name="Clum A."/>
            <person name="Steindorff A."/>
            <person name="Ohm R."/>
            <person name="Martin F."/>
            <person name="Silar P."/>
            <person name="Natvig D."/>
            <person name="Lalanne C."/>
            <person name="Gautier V."/>
            <person name="Ament-Velasquez S.L."/>
            <person name="Kruys A."/>
            <person name="Hutchinson M.I."/>
            <person name="Powell A.J."/>
            <person name="Barry K."/>
            <person name="Miller A.N."/>
            <person name="Grigoriev I.V."/>
            <person name="Debuchy R."/>
            <person name="Gladieux P."/>
            <person name="Thoren M.H."/>
            <person name="Johannesson H."/>
        </authorList>
    </citation>
    <scope>NUCLEOTIDE SEQUENCE</scope>
    <source>
        <strain evidence="8">SMH4131-1</strain>
    </source>
</reference>
<dbReference type="PROSITE" id="PS00463">
    <property type="entry name" value="ZN2_CY6_FUNGAL_1"/>
    <property type="match status" value="1"/>
</dbReference>
<dbReference type="Gene3D" id="4.10.240.10">
    <property type="entry name" value="Zn(2)-C6 fungal-type DNA-binding domain"/>
    <property type="match status" value="1"/>
</dbReference>
<dbReference type="GO" id="GO:0000981">
    <property type="term" value="F:DNA-binding transcription factor activity, RNA polymerase II-specific"/>
    <property type="evidence" value="ECO:0007669"/>
    <property type="project" value="InterPro"/>
</dbReference>
<reference evidence="8" key="1">
    <citation type="journal article" date="2023" name="Mol. Phylogenet. Evol.">
        <title>Genome-scale phylogeny and comparative genomics of the fungal order Sordariales.</title>
        <authorList>
            <person name="Hensen N."/>
            <person name="Bonometti L."/>
            <person name="Westerberg I."/>
            <person name="Brannstrom I.O."/>
            <person name="Guillou S."/>
            <person name="Cros-Aarteil S."/>
            <person name="Calhoun S."/>
            <person name="Haridas S."/>
            <person name="Kuo A."/>
            <person name="Mondo S."/>
            <person name="Pangilinan J."/>
            <person name="Riley R."/>
            <person name="LaButti K."/>
            <person name="Andreopoulos B."/>
            <person name="Lipzen A."/>
            <person name="Chen C."/>
            <person name="Yan M."/>
            <person name="Daum C."/>
            <person name="Ng V."/>
            <person name="Clum A."/>
            <person name="Steindorff A."/>
            <person name="Ohm R.A."/>
            <person name="Martin F."/>
            <person name="Silar P."/>
            <person name="Natvig D.O."/>
            <person name="Lalanne C."/>
            <person name="Gautier V."/>
            <person name="Ament-Velasquez S.L."/>
            <person name="Kruys A."/>
            <person name="Hutchinson M.I."/>
            <person name="Powell A.J."/>
            <person name="Barry K."/>
            <person name="Miller A.N."/>
            <person name="Grigoriev I.V."/>
            <person name="Debuchy R."/>
            <person name="Gladieux P."/>
            <person name="Hiltunen Thoren M."/>
            <person name="Johannesson H."/>
        </authorList>
    </citation>
    <scope>NUCLEOTIDE SEQUENCE</scope>
    <source>
        <strain evidence="8">SMH4131-1</strain>
    </source>
</reference>
<dbReference type="GO" id="GO:0005634">
    <property type="term" value="C:nucleus"/>
    <property type="evidence" value="ECO:0007669"/>
    <property type="project" value="UniProtKB-SubCell"/>
</dbReference>
<proteinExistence type="predicted"/>
<dbReference type="Pfam" id="PF00172">
    <property type="entry name" value="Zn_clus"/>
    <property type="match status" value="1"/>
</dbReference>
<feature type="domain" description="Zn(2)-C6 fungal-type" evidence="7">
    <location>
        <begin position="19"/>
        <end position="49"/>
    </location>
</feature>
<keyword evidence="3" id="KW-0238">DNA-binding</keyword>
<comment type="subcellular location">
    <subcellularLocation>
        <location evidence="1">Nucleus</location>
    </subcellularLocation>
</comment>
<dbReference type="InterPro" id="IPR001138">
    <property type="entry name" value="Zn2Cys6_DnaBD"/>
</dbReference>
<dbReference type="CDD" id="cd00067">
    <property type="entry name" value="GAL4"/>
    <property type="match status" value="1"/>
</dbReference>
<accession>A0AAE0MLQ8</accession>
<keyword evidence="9" id="KW-1185">Reference proteome</keyword>
<dbReference type="InterPro" id="IPR036864">
    <property type="entry name" value="Zn2-C6_fun-type_DNA-bd_sf"/>
</dbReference>
<keyword evidence="5" id="KW-0539">Nucleus</keyword>
<comment type="caution">
    <text evidence="8">The sequence shown here is derived from an EMBL/GenBank/DDBJ whole genome shotgun (WGS) entry which is preliminary data.</text>
</comment>
<evidence type="ECO:0000256" key="1">
    <source>
        <dbReference type="ARBA" id="ARBA00004123"/>
    </source>
</evidence>
<dbReference type="SMART" id="SM00066">
    <property type="entry name" value="GAL4"/>
    <property type="match status" value="1"/>
</dbReference>
<dbReference type="Proteomes" id="UP001286456">
    <property type="component" value="Unassembled WGS sequence"/>
</dbReference>
<dbReference type="InterPro" id="IPR051711">
    <property type="entry name" value="Stress_Response_Reg"/>
</dbReference>